<evidence type="ECO:0008006" key="9">
    <source>
        <dbReference type="Google" id="ProtNLM"/>
    </source>
</evidence>
<comment type="caution">
    <text evidence="7">The sequence shown here is derived from an EMBL/GenBank/DDBJ whole genome shotgun (WGS) entry which is preliminary data.</text>
</comment>
<dbReference type="InterPro" id="IPR001322">
    <property type="entry name" value="Lamin_tail_dom"/>
</dbReference>
<sequence length="991" mass="99722">MNDDRRYRRHGTVRSPGRRIAALAAAAALAAGVTVALPGAAAAAPAALVGLSTKVFGLATDTTAAGSPLAYDVATTVGGETPTGRITTTLTTPTGVRLLGAAGTGWACSAARLQAVSCVSNQVPDAGAVLGDLTITAVTTTPVASTAIAGATIQATDGTQTVTAPTATTAATPSAPTVTSVEPAIGPRAGHTPLTITGTGLATATAVQIGTTSQLAAGTGTTLVKCDTIAAPQCFTEKDGVLSISSMPVGGGDVAIRVLARNAFGAGSYRYADIPDAPVVTATPTTEGVDLTWTTPAAGTTSLTGYTVTATRDGAAVGALTRTLPPGTTTTQFTGLAVGSVYQFAVRADSANGSSQPGTSATAAPFTVPTEPFAVNAQPGETLGDGVVELSWFAPTDDGSSPVTGYRITPIRDGVEQAPVDRDAYDTRQLVTGLDVGHTYEFSVAALNAAGSSSRSAPSPALDIPAASTSSGAVPDLLALTPPAGQTSSTYSWQPRVVGGRAPYTWTLAGGALPGGLTLAADRGTIRGTPAVAGTFAATIQVQDADGGTSRMSVTIPVRDSVLTTLRPVSHMTFGTATTLTADVTSVDGGAITTGFVRFYGADDSGTVVVLGNAPVTNGTATITAILPNFGLWTLRTGYLDPGSTAASETGAINVNVAPVIGSVAFTGFRASGPNGSTDQYVELTNLSGVPVPLGELTVYAAPGSMIPLPDTTLLPGRSFLLAGPGYTPTTNSTPDLVFADGLGTGDLVLVNLYSQTYIDSVGPDGFGLMRPGPLPDLGQPTRDYAWVRPQQNGFYRNTGDNTVDFALLSADGNPVSGVTAMAGSASPQSSTSPWFHAGDLESTLLNPLASESVTPNRTITTQGGQPGGTIVSRRVITNRTAQTMDKVQLRLIDLSQANGLPGLTLPNGATTAALRGIAPPTPTANFTINGQPVTAQQLTPSGSGLNAVYPVPLPQDGLAPGQSVAVTLTFQADTGGQFRFRYLAEGQPAS</sequence>
<feature type="domain" description="Fibronectin type-III" evidence="5">
    <location>
        <begin position="274"/>
        <end position="373"/>
    </location>
</feature>
<keyword evidence="2" id="KW-0378">Hydrolase</keyword>
<dbReference type="InterPro" id="IPR036116">
    <property type="entry name" value="FN3_sf"/>
</dbReference>
<dbReference type="RefSeq" id="WP_137448240.1">
    <property type="nucleotide sequence ID" value="NZ_SZZH01000001.1"/>
</dbReference>
<keyword evidence="2" id="KW-0326">Glycosidase</keyword>
<dbReference type="EMBL" id="SZZH01000001">
    <property type="protein sequence ID" value="TKV60937.1"/>
    <property type="molecule type" value="Genomic_DNA"/>
</dbReference>
<evidence type="ECO:0000313" key="8">
    <source>
        <dbReference type="Proteomes" id="UP000306985"/>
    </source>
</evidence>
<dbReference type="Proteomes" id="UP000306985">
    <property type="component" value="Unassembled WGS sequence"/>
</dbReference>
<evidence type="ECO:0000256" key="3">
    <source>
        <dbReference type="ARBA" id="ARBA00023326"/>
    </source>
</evidence>
<evidence type="ECO:0000259" key="6">
    <source>
        <dbReference type="PROSITE" id="PS51841"/>
    </source>
</evidence>
<dbReference type="PROSITE" id="PS50853">
    <property type="entry name" value="FN3"/>
    <property type="match status" value="2"/>
</dbReference>
<dbReference type="InterPro" id="IPR003961">
    <property type="entry name" value="FN3_dom"/>
</dbReference>
<dbReference type="InterPro" id="IPR014756">
    <property type="entry name" value="Ig_E-set"/>
</dbReference>
<proteinExistence type="predicted"/>
<evidence type="ECO:0000313" key="7">
    <source>
        <dbReference type="EMBL" id="TKV60937.1"/>
    </source>
</evidence>
<dbReference type="SMART" id="SM00060">
    <property type="entry name" value="FN3"/>
    <property type="match status" value="2"/>
</dbReference>
<evidence type="ECO:0000259" key="5">
    <source>
        <dbReference type="PROSITE" id="PS50853"/>
    </source>
</evidence>
<keyword evidence="1" id="KW-0677">Repeat</keyword>
<keyword evidence="3" id="KW-0119">Carbohydrate metabolism</keyword>
<evidence type="ECO:0000256" key="2">
    <source>
        <dbReference type="ARBA" id="ARBA00023295"/>
    </source>
</evidence>
<dbReference type="GO" id="GO:0016020">
    <property type="term" value="C:membrane"/>
    <property type="evidence" value="ECO:0007669"/>
    <property type="project" value="InterPro"/>
</dbReference>
<dbReference type="InterPro" id="IPR013783">
    <property type="entry name" value="Ig-like_fold"/>
</dbReference>
<feature type="domain" description="LTD" evidence="6">
    <location>
        <begin position="641"/>
        <end position="792"/>
    </location>
</feature>
<feature type="domain" description="Fibronectin type-III" evidence="5">
    <location>
        <begin position="374"/>
        <end position="467"/>
    </location>
</feature>
<keyword evidence="4" id="KW-0732">Signal</keyword>
<dbReference type="OrthoDB" id="3682978at2"/>
<dbReference type="GO" id="GO:0005509">
    <property type="term" value="F:calcium ion binding"/>
    <property type="evidence" value="ECO:0007669"/>
    <property type="project" value="InterPro"/>
</dbReference>
<dbReference type="SUPFAM" id="SSF81296">
    <property type="entry name" value="E set domains"/>
    <property type="match status" value="1"/>
</dbReference>
<feature type="signal peptide" evidence="4">
    <location>
        <begin position="1"/>
        <end position="36"/>
    </location>
</feature>
<reference evidence="7 8" key="1">
    <citation type="submission" date="2019-05" db="EMBL/GenBank/DDBJ databases">
        <title>Nakamurella sp. N5BH11, whole genome shotgun sequence.</title>
        <authorList>
            <person name="Tuo L."/>
        </authorList>
    </citation>
    <scope>NUCLEOTIDE SEQUENCE [LARGE SCALE GENOMIC DNA]</scope>
    <source>
        <strain evidence="7 8">N5BH11</strain>
    </source>
</reference>
<keyword evidence="3" id="KW-0624">Polysaccharide degradation</keyword>
<dbReference type="PANTHER" id="PTHR13817">
    <property type="entry name" value="TITIN"/>
    <property type="match status" value="1"/>
</dbReference>
<dbReference type="SUPFAM" id="SSF49265">
    <property type="entry name" value="Fibronectin type III"/>
    <property type="match status" value="2"/>
</dbReference>
<dbReference type="InterPro" id="IPR050964">
    <property type="entry name" value="Striated_Muscle_Regulatory"/>
</dbReference>
<organism evidence="7 8">
    <name type="scientific">Nakamurella flava</name>
    <dbReference type="NCBI Taxonomy" id="2576308"/>
    <lineage>
        <taxon>Bacteria</taxon>
        <taxon>Bacillati</taxon>
        <taxon>Actinomycetota</taxon>
        <taxon>Actinomycetes</taxon>
        <taxon>Nakamurellales</taxon>
        <taxon>Nakamurellaceae</taxon>
        <taxon>Nakamurella</taxon>
    </lineage>
</organism>
<dbReference type="AlphaFoldDB" id="A0A4U6QKB0"/>
<dbReference type="Pfam" id="PF05345">
    <property type="entry name" value="He_PIG"/>
    <property type="match status" value="1"/>
</dbReference>
<evidence type="ECO:0000256" key="1">
    <source>
        <dbReference type="ARBA" id="ARBA00022737"/>
    </source>
</evidence>
<feature type="chain" id="PRO_5039257662" description="Fibronectin type III domain-containing protein" evidence="4">
    <location>
        <begin position="37"/>
        <end position="991"/>
    </location>
</feature>
<dbReference type="PANTHER" id="PTHR13817:SF166">
    <property type="entry name" value="NEURONAL IGCAM-RELATED"/>
    <property type="match status" value="1"/>
</dbReference>
<dbReference type="PROSITE" id="PS51841">
    <property type="entry name" value="LTD"/>
    <property type="match status" value="1"/>
</dbReference>
<keyword evidence="8" id="KW-1185">Reference proteome</keyword>
<protein>
    <recommendedName>
        <fullName evidence="9">Fibronectin type III domain-containing protein</fullName>
    </recommendedName>
</protein>
<dbReference type="SUPFAM" id="SSF49313">
    <property type="entry name" value="Cadherin-like"/>
    <property type="match status" value="1"/>
</dbReference>
<dbReference type="InterPro" id="IPR015919">
    <property type="entry name" value="Cadherin-like_sf"/>
</dbReference>
<name>A0A4U6QKB0_9ACTN</name>
<gene>
    <name evidence="7" type="ORF">FDO65_04575</name>
</gene>
<dbReference type="GO" id="GO:0016798">
    <property type="term" value="F:hydrolase activity, acting on glycosyl bonds"/>
    <property type="evidence" value="ECO:0007669"/>
    <property type="project" value="UniProtKB-KW"/>
</dbReference>
<dbReference type="Pfam" id="PF01833">
    <property type="entry name" value="TIG"/>
    <property type="match status" value="1"/>
</dbReference>
<accession>A0A4U6QKB0</accession>
<dbReference type="Gene3D" id="2.60.40.10">
    <property type="entry name" value="Immunoglobulins"/>
    <property type="match status" value="5"/>
</dbReference>
<dbReference type="InterPro" id="IPR002909">
    <property type="entry name" value="IPT_dom"/>
</dbReference>
<dbReference type="GO" id="GO:0000272">
    <property type="term" value="P:polysaccharide catabolic process"/>
    <property type="evidence" value="ECO:0007669"/>
    <property type="project" value="UniProtKB-KW"/>
</dbReference>
<evidence type="ECO:0000256" key="4">
    <source>
        <dbReference type="SAM" id="SignalP"/>
    </source>
</evidence>
<dbReference type="Pfam" id="PF00041">
    <property type="entry name" value="fn3"/>
    <property type="match status" value="2"/>
</dbReference>
<dbReference type="CDD" id="cd00063">
    <property type="entry name" value="FN3"/>
    <property type="match status" value="2"/>
</dbReference>